<dbReference type="Pfam" id="PF13456">
    <property type="entry name" value="RVT_3"/>
    <property type="match status" value="1"/>
</dbReference>
<dbReference type="InterPro" id="IPR041373">
    <property type="entry name" value="RT_RNaseH"/>
</dbReference>
<evidence type="ECO:0000256" key="4">
    <source>
        <dbReference type="ARBA" id="ARBA00022759"/>
    </source>
</evidence>
<name>A0A6I9TJU6_SESIN</name>
<dbReference type="Gene3D" id="1.10.340.70">
    <property type="match status" value="1"/>
</dbReference>
<evidence type="ECO:0000259" key="8">
    <source>
        <dbReference type="Pfam" id="PF17917"/>
    </source>
</evidence>
<keyword evidence="1" id="KW-0808">Transferase</keyword>
<keyword evidence="10" id="KW-1185">Reference proteome</keyword>
<dbReference type="InParanoid" id="A0A6I9TJU6"/>
<organism evidence="10 11">
    <name type="scientific">Sesamum indicum</name>
    <name type="common">Oriental sesame</name>
    <name type="synonym">Sesamum orientale</name>
    <dbReference type="NCBI Taxonomy" id="4182"/>
    <lineage>
        <taxon>Eukaryota</taxon>
        <taxon>Viridiplantae</taxon>
        <taxon>Streptophyta</taxon>
        <taxon>Embryophyta</taxon>
        <taxon>Tracheophyta</taxon>
        <taxon>Spermatophyta</taxon>
        <taxon>Magnoliopsida</taxon>
        <taxon>eudicotyledons</taxon>
        <taxon>Gunneridae</taxon>
        <taxon>Pentapetalae</taxon>
        <taxon>asterids</taxon>
        <taxon>lamiids</taxon>
        <taxon>Lamiales</taxon>
        <taxon>Pedaliaceae</taxon>
        <taxon>Sesamum</taxon>
    </lineage>
</organism>
<dbReference type="InterPro" id="IPR002156">
    <property type="entry name" value="RNaseH_domain"/>
</dbReference>
<dbReference type="Proteomes" id="UP000504604">
    <property type="component" value="Linkage group LG6"/>
</dbReference>
<dbReference type="KEGG" id="sind:105165875"/>
<proteinExistence type="predicted"/>
<keyword evidence="4" id="KW-0255">Endonuclease</keyword>
<dbReference type="OrthoDB" id="1735155at2759"/>
<keyword evidence="6" id="KW-0695">RNA-directed DNA polymerase</keyword>
<evidence type="ECO:0000259" key="7">
    <source>
        <dbReference type="Pfam" id="PF13456"/>
    </source>
</evidence>
<dbReference type="AlphaFoldDB" id="A0A6I9TJU6"/>
<dbReference type="Pfam" id="PF17921">
    <property type="entry name" value="Integrase_H2C2"/>
    <property type="match status" value="1"/>
</dbReference>
<feature type="domain" description="Integrase zinc-binding" evidence="9">
    <location>
        <begin position="265"/>
        <end position="318"/>
    </location>
</feature>
<dbReference type="PANTHER" id="PTHR48475:SF2">
    <property type="entry name" value="RIBONUCLEASE H"/>
    <property type="match status" value="1"/>
</dbReference>
<dbReference type="InterPro" id="IPR012337">
    <property type="entry name" value="RNaseH-like_sf"/>
</dbReference>
<dbReference type="SUPFAM" id="SSF56672">
    <property type="entry name" value="DNA/RNA polymerases"/>
    <property type="match status" value="1"/>
</dbReference>
<evidence type="ECO:0000313" key="10">
    <source>
        <dbReference type="Proteomes" id="UP000504604"/>
    </source>
</evidence>
<feature type="domain" description="RNase H type-1" evidence="7">
    <location>
        <begin position="102"/>
        <end position="172"/>
    </location>
</feature>
<dbReference type="InterPro" id="IPR041588">
    <property type="entry name" value="Integrase_H2C2"/>
</dbReference>
<dbReference type="GO" id="GO:0003964">
    <property type="term" value="F:RNA-directed DNA polymerase activity"/>
    <property type="evidence" value="ECO:0007669"/>
    <property type="project" value="UniProtKB-KW"/>
</dbReference>
<dbReference type="Gene3D" id="3.30.420.10">
    <property type="entry name" value="Ribonuclease H-like superfamily/Ribonuclease H"/>
    <property type="match status" value="2"/>
</dbReference>
<evidence type="ECO:0000256" key="3">
    <source>
        <dbReference type="ARBA" id="ARBA00022722"/>
    </source>
</evidence>
<keyword evidence="3" id="KW-0540">Nuclease</keyword>
<dbReference type="GO" id="GO:0004523">
    <property type="term" value="F:RNA-DNA hybrid ribonuclease activity"/>
    <property type="evidence" value="ECO:0007669"/>
    <property type="project" value="InterPro"/>
</dbReference>
<evidence type="ECO:0000256" key="5">
    <source>
        <dbReference type="ARBA" id="ARBA00022801"/>
    </source>
</evidence>
<dbReference type="GO" id="GO:0003676">
    <property type="term" value="F:nucleic acid binding"/>
    <property type="evidence" value="ECO:0007669"/>
    <property type="project" value="InterPro"/>
</dbReference>
<dbReference type="PANTHER" id="PTHR48475">
    <property type="entry name" value="RIBONUCLEASE H"/>
    <property type="match status" value="1"/>
</dbReference>
<dbReference type="InterPro" id="IPR036397">
    <property type="entry name" value="RNaseH_sf"/>
</dbReference>
<reference evidence="11" key="1">
    <citation type="submission" date="2025-08" db="UniProtKB">
        <authorList>
            <consortium name="RefSeq"/>
        </authorList>
    </citation>
    <scope>IDENTIFICATION</scope>
</reference>
<keyword evidence="2" id="KW-0548">Nucleotidyltransferase</keyword>
<dbReference type="GeneID" id="105165875"/>
<dbReference type="InterPro" id="IPR043502">
    <property type="entry name" value="DNA/RNA_pol_sf"/>
</dbReference>
<dbReference type="RefSeq" id="XP_011083337.1">
    <property type="nucleotide sequence ID" value="XM_011085035.1"/>
</dbReference>
<keyword evidence="5" id="KW-0378">Hydrolase</keyword>
<evidence type="ECO:0000259" key="9">
    <source>
        <dbReference type="Pfam" id="PF17921"/>
    </source>
</evidence>
<dbReference type="SUPFAM" id="SSF53098">
    <property type="entry name" value="Ribonuclease H-like"/>
    <property type="match status" value="2"/>
</dbReference>
<evidence type="ECO:0000256" key="2">
    <source>
        <dbReference type="ARBA" id="ARBA00022695"/>
    </source>
</evidence>
<evidence type="ECO:0000313" key="11">
    <source>
        <dbReference type="RefSeq" id="XP_011083337.1"/>
    </source>
</evidence>
<sequence>MLQGAETRYAEIEKLALAVVVTARKLRPYFQSHQIVVRTNHLLRNILTRPEASGRMIKWAVELGEFDITYQSRTAEKAQILADFMIEIRRPRGSRNMDVAWLEFAFEAGAQVLEVYTDSQVVAMQIEGMYETRKKSMTEYLRKTKERMQKFSKCTIQQIPRSENERADALSKLGATLVGIKDRKITVMIKERSAISGGTETNMVTLKCLWIEEITAYLKEGVLPTDPGHARRIKFKAPRFALVGTQLYKRTVEGPLLKCLDDPQARYVLQEVHEGSCGNHSGARSLAQKIARQGYFWPTLMRDCKEFVRRCEKCQKFASQIHTHAVPMTPVSITCPFDQWGIDILGPFPPARAQKKFVIVAVEYFSKWVEAEAVSKITEREAINFI</sequence>
<protein>
    <submittedName>
        <fullName evidence="11">Uncharacterized protein LOC105165875</fullName>
    </submittedName>
</protein>
<evidence type="ECO:0000256" key="1">
    <source>
        <dbReference type="ARBA" id="ARBA00022679"/>
    </source>
</evidence>
<evidence type="ECO:0000256" key="6">
    <source>
        <dbReference type="ARBA" id="ARBA00022918"/>
    </source>
</evidence>
<accession>A0A6I9TJU6</accession>
<gene>
    <name evidence="11" type="primary">LOC105165875</name>
</gene>
<feature type="domain" description="Reverse transcriptase RNase H-like" evidence="8">
    <location>
        <begin position="2"/>
        <end position="66"/>
    </location>
</feature>
<dbReference type="Pfam" id="PF17917">
    <property type="entry name" value="RT_RNaseH"/>
    <property type="match status" value="1"/>
</dbReference>